<dbReference type="Proteomes" id="UP001598300">
    <property type="component" value="Unassembled WGS sequence"/>
</dbReference>
<accession>A0ABW6DL26</accession>
<protein>
    <recommendedName>
        <fullName evidence="4">PH domain-containing protein</fullName>
    </recommendedName>
</protein>
<gene>
    <name evidence="2" type="ORF">ACFWR3_00405</name>
</gene>
<dbReference type="RefSeq" id="WP_244210195.1">
    <property type="nucleotide sequence ID" value="NZ_JBHVRE010000006.1"/>
</dbReference>
<reference evidence="2 3" key="1">
    <citation type="submission" date="2024-09" db="EMBL/GenBank/DDBJ databases">
        <title>The Natural Products Discovery Center: Release of the First 8490 Sequenced Strains for Exploring Actinobacteria Biosynthetic Diversity.</title>
        <authorList>
            <person name="Kalkreuter E."/>
            <person name="Kautsar S.A."/>
            <person name="Yang D."/>
            <person name="Bader C.D."/>
            <person name="Teijaro C.N."/>
            <person name="Fluegel L."/>
            <person name="Davis C.M."/>
            <person name="Simpson J.R."/>
            <person name="Lauterbach L."/>
            <person name="Steele A.D."/>
            <person name="Gui C."/>
            <person name="Meng S."/>
            <person name="Li G."/>
            <person name="Viehrig K."/>
            <person name="Ye F."/>
            <person name="Su P."/>
            <person name="Kiefer A.F."/>
            <person name="Nichols A."/>
            <person name="Cepeda A.J."/>
            <person name="Yan W."/>
            <person name="Fan B."/>
            <person name="Jiang Y."/>
            <person name="Adhikari A."/>
            <person name="Zheng C.-J."/>
            <person name="Schuster L."/>
            <person name="Cowan T.M."/>
            <person name="Smanski M.J."/>
            <person name="Chevrette M.G."/>
            <person name="De Carvalho L.P.S."/>
            <person name="Shen B."/>
        </authorList>
    </citation>
    <scope>NUCLEOTIDE SEQUENCE [LARGE SCALE GENOMIC DNA]</scope>
    <source>
        <strain evidence="2 3">NPDC058584</strain>
    </source>
</reference>
<organism evidence="2 3">
    <name type="scientific">Streptomyces bacillaris</name>
    <dbReference type="NCBI Taxonomy" id="68179"/>
    <lineage>
        <taxon>Bacteria</taxon>
        <taxon>Bacillati</taxon>
        <taxon>Actinomycetota</taxon>
        <taxon>Actinomycetes</taxon>
        <taxon>Kitasatosporales</taxon>
        <taxon>Streptomycetaceae</taxon>
        <taxon>Streptomyces</taxon>
    </lineage>
</organism>
<evidence type="ECO:0000256" key="1">
    <source>
        <dbReference type="SAM" id="Phobius"/>
    </source>
</evidence>
<evidence type="ECO:0000313" key="3">
    <source>
        <dbReference type="Proteomes" id="UP001598300"/>
    </source>
</evidence>
<comment type="caution">
    <text evidence="2">The sequence shown here is derived from an EMBL/GenBank/DDBJ whole genome shotgun (WGS) entry which is preliminary data.</text>
</comment>
<evidence type="ECO:0000313" key="2">
    <source>
        <dbReference type="EMBL" id="MFD3954528.1"/>
    </source>
</evidence>
<sequence length="148" mass="15925">MSHANRTPGAGPTRRGARWERYRVTYPFSAKDQAGLWGLIVGIVALALLLGWALEMRGGTVIVLAIPFIISWYENRRTAFQFDAAGVRFGQALLPWQDVTEFVVATPDAEHALIGARLRAGAAVPADATLAPHHPATPAPVHVAVPRG</sequence>
<keyword evidence="1" id="KW-1133">Transmembrane helix</keyword>
<keyword evidence="3" id="KW-1185">Reference proteome</keyword>
<keyword evidence="1" id="KW-0812">Transmembrane</keyword>
<dbReference type="EMBL" id="JBHXPM010000001">
    <property type="protein sequence ID" value="MFD3954528.1"/>
    <property type="molecule type" value="Genomic_DNA"/>
</dbReference>
<evidence type="ECO:0008006" key="4">
    <source>
        <dbReference type="Google" id="ProtNLM"/>
    </source>
</evidence>
<feature type="transmembrane region" description="Helical" evidence="1">
    <location>
        <begin position="34"/>
        <end position="54"/>
    </location>
</feature>
<name>A0ABW6DL26_9ACTN</name>
<keyword evidence="1" id="KW-0472">Membrane</keyword>
<proteinExistence type="predicted"/>